<dbReference type="AlphaFoldDB" id="F9S7M0"/>
<evidence type="ECO:0000313" key="1">
    <source>
        <dbReference type="EMBL" id="EGU31203.1"/>
    </source>
</evidence>
<evidence type="ECO:0000313" key="2">
    <source>
        <dbReference type="Proteomes" id="UP000004605"/>
    </source>
</evidence>
<gene>
    <name evidence="1" type="ORF">VII00023_03828</name>
</gene>
<dbReference type="Proteomes" id="UP000004605">
    <property type="component" value="Unassembled WGS sequence"/>
</dbReference>
<proteinExistence type="predicted"/>
<name>F9S7M0_9VIBR</name>
<organism evidence="1 2">
    <name type="scientific">Vibrio ichthyoenteri ATCC 700023</name>
    <dbReference type="NCBI Taxonomy" id="870968"/>
    <lineage>
        <taxon>Bacteria</taxon>
        <taxon>Pseudomonadati</taxon>
        <taxon>Pseudomonadota</taxon>
        <taxon>Gammaproteobacteria</taxon>
        <taxon>Vibrionales</taxon>
        <taxon>Vibrionaceae</taxon>
        <taxon>Vibrio</taxon>
    </lineage>
</organism>
<reference evidence="1 2" key="1">
    <citation type="journal article" date="2012" name="Int. J. Syst. Evol. Microbiol.">
        <title>Vibrio caribbeanicus sp. nov., isolated from the marine sponge Scleritoderma cyanea.</title>
        <authorList>
            <person name="Hoffmann M."/>
            <person name="Monday S.R."/>
            <person name="Allard M.W."/>
            <person name="Strain E.A."/>
            <person name="Whittaker P."/>
            <person name="Naum M."/>
            <person name="McCarthy P.J."/>
            <person name="Lopez J.V."/>
            <person name="Fischer M."/>
            <person name="Brown E.W."/>
        </authorList>
    </citation>
    <scope>NUCLEOTIDE SEQUENCE [LARGE SCALE GENOMIC DNA]</scope>
    <source>
        <strain evidence="1 2">ATCC 700023</strain>
    </source>
</reference>
<accession>F9S7M0</accession>
<comment type="caution">
    <text evidence="1">The sequence shown here is derived from an EMBL/GenBank/DDBJ whole genome shotgun (WGS) entry which is preliminary data.</text>
</comment>
<keyword evidence="2" id="KW-1185">Reference proteome</keyword>
<dbReference type="EMBL" id="AFWF01000296">
    <property type="protein sequence ID" value="EGU31203.1"/>
    <property type="molecule type" value="Genomic_DNA"/>
</dbReference>
<sequence length="36" mass="4104">MTSKDSARNGIITVHSDIDDWDEDVTSNTYQYNAQL</sequence>
<protein>
    <submittedName>
        <fullName evidence="1">Uncharacterized protein</fullName>
    </submittedName>
</protein>